<protein>
    <recommendedName>
        <fullName evidence="8">Guanylate cyclase domain-containing protein</fullName>
    </recommendedName>
</protein>
<dbReference type="EMBL" id="BSYI01000007">
    <property type="protein sequence ID" value="GMG81976.1"/>
    <property type="molecule type" value="Genomic_DNA"/>
</dbReference>
<feature type="coiled-coil region" evidence="7">
    <location>
        <begin position="110"/>
        <end position="144"/>
    </location>
</feature>
<keyword evidence="4" id="KW-1133">Transmembrane helix</keyword>
<evidence type="ECO:0000256" key="2">
    <source>
        <dbReference type="ARBA" id="ARBA00022692"/>
    </source>
</evidence>
<evidence type="ECO:0000256" key="4">
    <source>
        <dbReference type="ARBA" id="ARBA00022989"/>
    </source>
</evidence>
<evidence type="ECO:0000256" key="1">
    <source>
        <dbReference type="ARBA" id="ARBA00004370"/>
    </source>
</evidence>
<evidence type="ECO:0000259" key="8">
    <source>
        <dbReference type="PROSITE" id="PS50125"/>
    </source>
</evidence>
<keyword evidence="6" id="KW-0456">Lyase</keyword>
<evidence type="ECO:0000313" key="9">
    <source>
        <dbReference type="EMBL" id="GMG81976.1"/>
    </source>
</evidence>
<keyword evidence="7" id="KW-0175">Coiled coil</keyword>
<keyword evidence="3" id="KW-0547">Nucleotide-binding</keyword>
<dbReference type="SMART" id="SM00044">
    <property type="entry name" value="CYCc"/>
    <property type="match status" value="1"/>
</dbReference>
<keyword evidence="10" id="KW-1185">Reference proteome</keyword>
<dbReference type="InterPro" id="IPR001054">
    <property type="entry name" value="A/G_cyclase"/>
</dbReference>
<dbReference type="PANTHER" id="PTHR11920">
    <property type="entry name" value="GUANYLYL CYCLASE"/>
    <property type="match status" value="1"/>
</dbReference>
<evidence type="ECO:0000256" key="5">
    <source>
        <dbReference type="ARBA" id="ARBA00023136"/>
    </source>
</evidence>
<dbReference type="InterPro" id="IPR050401">
    <property type="entry name" value="Cyclic_nucleotide_synthase"/>
</dbReference>
<gene>
    <name evidence="9" type="ORF">LNKW23_11890</name>
</gene>
<dbReference type="Gene3D" id="3.30.70.1230">
    <property type="entry name" value="Nucleotide cyclase"/>
    <property type="match status" value="1"/>
</dbReference>
<name>A0ABQ6LF68_9RHOB</name>
<evidence type="ECO:0000256" key="7">
    <source>
        <dbReference type="SAM" id="Coils"/>
    </source>
</evidence>
<evidence type="ECO:0000256" key="3">
    <source>
        <dbReference type="ARBA" id="ARBA00022741"/>
    </source>
</evidence>
<dbReference type="RefSeq" id="WP_285670722.1">
    <property type="nucleotide sequence ID" value="NZ_BSYI01000007.1"/>
</dbReference>
<keyword evidence="5" id="KW-0472">Membrane</keyword>
<dbReference type="Pfam" id="PF00211">
    <property type="entry name" value="Guanylate_cyc"/>
    <property type="match status" value="1"/>
</dbReference>
<dbReference type="SUPFAM" id="SSF55073">
    <property type="entry name" value="Nucleotide cyclase"/>
    <property type="match status" value="1"/>
</dbReference>
<evidence type="ECO:0000313" key="10">
    <source>
        <dbReference type="Proteomes" id="UP001239909"/>
    </source>
</evidence>
<evidence type="ECO:0000256" key="6">
    <source>
        <dbReference type="ARBA" id="ARBA00023239"/>
    </source>
</evidence>
<keyword evidence="2" id="KW-0812">Transmembrane</keyword>
<comment type="caution">
    <text evidence="9">The sequence shown here is derived from an EMBL/GenBank/DDBJ whole genome shotgun (WGS) entry which is preliminary data.</text>
</comment>
<reference evidence="9 10" key="1">
    <citation type="submission" date="2023-04" db="EMBL/GenBank/DDBJ databases">
        <title>Marinoamorphus aggregata gen. nov., sp. Nov., isolate from tissue of brittle star Ophioplocus japonicus.</title>
        <authorList>
            <person name="Kawano K."/>
            <person name="Sawayama S."/>
            <person name="Nakagawa S."/>
        </authorList>
    </citation>
    <scope>NUCLEOTIDE SEQUENCE [LARGE SCALE GENOMIC DNA]</scope>
    <source>
        <strain evidence="9 10">NKW23</strain>
    </source>
</reference>
<sequence length="339" mass="36763">MAIEAINEQLLRAVGVGVALFDGEGQTLSFRNDVFESWFEEAEPGISLPALFPTLDVEAVRAALAEGRRYATETTFRKKRRTIVIAQTFSRAIIGDEPVLVLECQNISRIRELESMIESYSNMVERNTREIQREKEQVEKLLLNIMPRAAYEEYKSFGVVAPQKYEAVTVMVLDFIDFAAASQRLAPASFVGELNELYSAFDRIGEQFACERIKTTGDTYLCIAGMHDPGMDHAAAVANAAIRFIRYLERRNANAETAWRCRIGIATGPVVGSVVGVQKYVYDVFGPAVNEAAAARDRAAAMEALVTGAAAALLAEGPALTAPSGAGAAAAGLRALSAV</sequence>
<proteinExistence type="predicted"/>
<comment type="subcellular location">
    <subcellularLocation>
        <location evidence="1">Membrane</location>
    </subcellularLocation>
</comment>
<feature type="domain" description="Guanylate cyclase" evidence="8">
    <location>
        <begin position="169"/>
        <end position="296"/>
    </location>
</feature>
<dbReference type="InterPro" id="IPR029787">
    <property type="entry name" value="Nucleotide_cyclase"/>
</dbReference>
<organism evidence="9 10">
    <name type="scientific">Paralimibaculum aggregatum</name>
    <dbReference type="NCBI Taxonomy" id="3036245"/>
    <lineage>
        <taxon>Bacteria</taxon>
        <taxon>Pseudomonadati</taxon>
        <taxon>Pseudomonadota</taxon>
        <taxon>Alphaproteobacteria</taxon>
        <taxon>Rhodobacterales</taxon>
        <taxon>Paracoccaceae</taxon>
        <taxon>Paralimibaculum</taxon>
    </lineage>
</organism>
<dbReference type="Proteomes" id="UP001239909">
    <property type="component" value="Unassembled WGS sequence"/>
</dbReference>
<dbReference type="PANTHER" id="PTHR11920:SF335">
    <property type="entry name" value="GUANYLATE CYCLASE"/>
    <property type="match status" value="1"/>
</dbReference>
<dbReference type="PROSITE" id="PS50125">
    <property type="entry name" value="GUANYLATE_CYCLASE_2"/>
    <property type="match status" value="1"/>
</dbReference>
<dbReference type="CDD" id="cd07302">
    <property type="entry name" value="CHD"/>
    <property type="match status" value="1"/>
</dbReference>
<dbReference type="Gene3D" id="6.10.250.780">
    <property type="match status" value="1"/>
</dbReference>
<accession>A0ABQ6LF68</accession>